<dbReference type="Pfam" id="PF04338">
    <property type="entry name" value="DUF481"/>
    <property type="match status" value="1"/>
</dbReference>
<dbReference type="Proteomes" id="UP000031586">
    <property type="component" value="Unassembled WGS sequence"/>
</dbReference>
<reference evidence="1 2" key="1">
    <citation type="submission" date="2014-07" db="EMBL/GenBank/DDBJ databases">
        <title>Unique and conserved regions in Vibrio harveyi and related species in comparison with the shrimp pathogen Vibrio harveyi CAIM 1792.</title>
        <authorList>
            <person name="Espinoza-Valles I."/>
            <person name="Vora G."/>
            <person name="Leekitcharoenphon P."/>
            <person name="Ussery D."/>
            <person name="Hoj L."/>
            <person name="Gomez-Gil B."/>
        </authorList>
    </citation>
    <scope>NUCLEOTIDE SEQUENCE [LARGE SCALE GENOMIC DNA]</scope>
    <source>
        <strain evidence="2">CAIM 1854 / LMG 25443</strain>
    </source>
</reference>
<proteinExistence type="predicted"/>
<dbReference type="RefSeq" id="WP_020195366.1">
    <property type="nucleotide sequence ID" value="NZ_BAOH01000020.1"/>
</dbReference>
<dbReference type="EMBL" id="JPRD01000017">
    <property type="protein sequence ID" value="KIF52882.1"/>
    <property type="molecule type" value="Genomic_DNA"/>
</dbReference>
<dbReference type="InterPro" id="IPR007433">
    <property type="entry name" value="DUF481"/>
</dbReference>
<protein>
    <submittedName>
        <fullName evidence="1">Uncharacterized protein</fullName>
    </submittedName>
</protein>
<comment type="caution">
    <text evidence="1">The sequence shown here is derived from an EMBL/GenBank/DDBJ whole genome shotgun (WGS) entry which is preliminary data.</text>
</comment>
<gene>
    <name evidence="1" type="ORF">H735_11900</name>
</gene>
<sequence>MMNKAGWTVCLATLTSFTTIAGEWEIEAGGFFSRTDTKLNAYDPYLDQIRTIDFESDLDLKEFTVLPYVEVEYYFNKKHSVYVDWRSLHREATRTAVTKPFEVTVDGTTYAVQAGSKLTTELNIDIVRLGYGYQFYTSDKWAVDVLAGLHVMWLSLGLDGKLGAKASGVDEFPVMFVDETVLSDVTAPLPDLGIRAEYSLNQDWILKSHAQVFYLAVDDIEGYLLEVDFGAKYLFTDQFSMTGSFNYYEVGVDYESDNSALDVTYRFYGPMLTLAYKF</sequence>
<dbReference type="AlphaFoldDB" id="A0A0C1W969"/>
<evidence type="ECO:0000313" key="1">
    <source>
        <dbReference type="EMBL" id="KIF52882.1"/>
    </source>
</evidence>
<evidence type="ECO:0000313" key="2">
    <source>
        <dbReference type="Proteomes" id="UP000031586"/>
    </source>
</evidence>
<dbReference type="PATRIC" id="fig|1229493.5.peg.1477"/>
<name>A0A0C1W969_9VIBR</name>
<organism evidence="1 2">
    <name type="scientific">Vibrio owensii CAIM 1854 = LMG 25443</name>
    <dbReference type="NCBI Taxonomy" id="1229493"/>
    <lineage>
        <taxon>Bacteria</taxon>
        <taxon>Pseudomonadati</taxon>
        <taxon>Pseudomonadota</taxon>
        <taxon>Gammaproteobacteria</taxon>
        <taxon>Vibrionales</taxon>
        <taxon>Vibrionaceae</taxon>
        <taxon>Vibrio</taxon>
    </lineage>
</organism>
<accession>A0A0C1W969</accession>